<dbReference type="RefSeq" id="WP_307636559.1">
    <property type="nucleotide sequence ID" value="NZ_JAUSRR010000003.1"/>
</dbReference>
<dbReference type="AlphaFoldDB" id="A0AAW8DUU3"/>
<gene>
    <name evidence="2" type="ORF">J2W25_002032</name>
</gene>
<sequence length="288" mass="31471">MNTPSDAPLSAVLHKVNDNIVLVGPARNRLQTGAAFASACSLVLLCALCTPFIRFSDSMRDPGTSDLSMFGIATFLLVIVLTQFLYRRSFLFQKAPAYAVFDRREQLGYWASDGHLRPVAWKKIRFFTVETSRRLNTGQWLHQHFLRVESAEPGERSSVEIPIAQTLDTLSGTKSASQVDAALSRFMDGSAAIGVGIVDLREQSHKGLLQSIASWVVPSQQSIKAHPWSFLFGVLSLPVVVPFFVINAFYMAAVSATSTPVRWPDELVSGIGATPTGSQLQAIISSKL</sequence>
<dbReference type="Proteomes" id="UP001244295">
    <property type="component" value="Unassembled WGS sequence"/>
</dbReference>
<keyword evidence="1" id="KW-0812">Transmembrane</keyword>
<feature type="transmembrane region" description="Helical" evidence="1">
    <location>
        <begin position="230"/>
        <end position="253"/>
    </location>
</feature>
<comment type="caution">
    <text evidence="2">The sequence shown here is derived from an EMBL/GenBank/DDBJ whole genome shotgun (WGS) entry which is preliminary data.</text>
</comment>
<evidence type="ECO:0000313" key="3">
    <source>
        <dbReference type="Proteomes" id="UP001244295"/>
    </source>
</evidence>
<protein>
    <recommendedName>
        <fullName evidence="4">PH domain-containing protein</fullName>
    </recommendedName>
</protein>
<feature type="transmembrane region" description="Helical" evidence="1">
    <location>
        <begin position="34"/>
        <end position="55"/>
    </location>
</feature>
<reference evidence="2" key="1">
    <citation type="submission" date="2023-07" db="EMBL/GenBank/DDBJ databases">
        <title>Sorghum-associated microbial communities from plants grown in Nebraska, USA.</title>
        <authorList>
            <person name="Schachtman D."/>
        </authorList>
    </citation>
    <scope>NUCLEOTIDE SEQUENCE</scope>
    <source>
        <strain evidence="2">DS2795</strain>
    </source>
</reference>
<dbReference type="EMBL" id="JAUSRR010000003">
    <property type="protein sequence ID" value="MDP9923011.1"/>
    <property type="molecule type" value="Genomic_DNA"/>
</dbReference>
<name>A0AAW8DUU3_9BURK</name>
<evidence type="ECO:0000256" key="1">
    <source>
        <dbReference type="SAM" id="Phobius"/>
    </source>
</evidence>
<proteinExistence type="predicted"/>
<evidence type="ECO:0008006" key="4">
    <source>
        <dbReference type="Google" id="ProtNLM"/>
    </source>
</evidence>
<evidence type="ECO:0000313" key="2">
    <source>
        <dbReference type="EMBL" id="MDP9923011.1"/>
    </source>
</evidence>
<organism evidence="2 3">
    <name type="scientific">Variovorax boronicumulans</name>
    <dbReference type="NCBI Taxonomy" id="436515"/>
    <lineage>
        <taxon>Bacteria</taxon>
        <taxon>Pseudomonadati</taxon>
        <taxon>Pseudomonadota</taxon>
        <taxon>Betaproteobacteria</taxon>
        <taxon>Burkholderiales</taxon>
        <taxon>Comamonadaceae</taxon>
        <taxon>Variovorax</taxon>
    </lineage>
</organism>
<feature type="transmembrane region" description="Helical" evidence="1">
    <location>
        <begin position="67"/>
        <end position="86"/>
    </location>
</feature>
<keyword evidence="1" id="KW-0472">Membrane</keyword>
<accession>A0AAW8DUU3</accession>
<keyword evidence="1" id="KW-1133">Transmembrane helix</keyword>